<keyword evidence="2" id="KW-1185">Reference proteome</keyword>
<evidence type="ECO:0000313" key="2">
    <source>
        <dbReference type="Proteomes" id="UP001141950"/>
    </source>
</evidence>
<protein>
    <recommendedName>
        <fullName evidence="3">HEAT repeat domain-containing protein</fullName>
    </recommendedName>
</protein>
<sequence>MSLLSLLSSEAGDKTQESNERVAALCLDNPEALADIAAGLLAVKKPKLIADCAEVMTKVAEKDARLVVPYAEELFGLLGHRATKVRWEAAHALALAACLIPARVLSSLAGLRELVSSDASTIVRDYTIDMIANAAKAGAEEARQALPALREALLVCEGKHRGRVLEGLVPLTAVAPDIAGELADIAGAYTGDSKAAVQKAAKKLAKACGAVGVAPRQE</sequence>
<dbReference type="EMBL" id="JANIPJ010000021">
    <property type="protein sequence ID" value="MCR2806959.1"/>
    <property type="molecule type" value="Genomic_DNA"/>
</dbReference>
<evidence type="ECO:0000313" key="1">
    <source>
        <dbReference type="EMBL" id="MCR2806959.1"/>
    </source>
</evidence>
<gene>
    <name evidence="1" type="ORF">NQZ67_24035</name>
</gene>
<proteinExistence type="predicted"/>
<organism evidence="1 2">
    <name type="scientific">Paenibacillus soyae</name>
    <dbReference type="NCBI Taxonomy" id="2969249"/>
    <lineage>
        <taxon>Bacteria</taxon>
        <taxon>Bacillati</taxon>
        <taxon>Bacillota</taxon>
        <taxon>Bacilli</taxon>
        <taxon>Bacillales</taxon>
        <taxon>Paenibacillaceae</taxon>
        <taxon>Paenibacillus</taxon>
    </lineage>
</organism>
<accession>A0A9X2SAQ5</accession>
<name>A0A9X2SAQ5_9BACL</name>
<dbReference type="RefSeq" id="WP_257450961.1">
    <property type="nucleotide sequence ID" value="NZ_JANIPJ010000021.1"/>
</dbReference>
<evidence type="ECO:0008006" key="3">
    <source>
        <dbReference type="Google" id="ProtNLM"/>
    </source>
</evidence>
<dbReference type="InterPro" id="IPR011989">
    <property type="entry name" value="ARM-like"/>
</dbReference>
<dbReference type="InterPro" id="IPR016024">
    <property type="entry name" value="ARM-type_fold"/>
</dbReference>
<dbReference type="AlphaFoldDB" id="A0A9X2SAQ5"/>
<dbReference type="Proteomes" id="UP001141950">
    <property type="component" value="Unassembled WGS sequence"/>
</dbReference>
<comment type="caution">
    <text evidence="1">The sequence shown here is derived from an EMBL/GenBank/DDBJ whole genome shotgun (WGS) entry which is preliminary data.</text>
</comment>
<dbReference type="SUPFAM" id="SSF48371">
    <property type="entry name" value="ARM repeat"/>
    <property type="match status" value="1"/>
</dbReference>
<reference evidence="1" key="1">
    <citation type="submission" date="2022-08" db="EMBL/GenBank/DDBJ databases">
        <title>The genomic sequence of strain Paenibacillus sp. SCIV0701.</title>
        <authorList>
            <person name="Zhao H."/>
        </authorList>
    </citation>
    <scope>NUCLEOTIDE SEQUENCE</scope>
    <source>
        <strain evidence="1">SCIV0701</strain>
    </source>
</reference>
<dbReference type="Gene3D" id="1.25.10.10">
    <property type="entry name" value="Leucine-rich Repeat Variant"/>
    <property type="match status" value="1"/>
</dbReference>